<feature type="transmembrane region" description="Helical" evidence="1">
    <location>
        <begin position="71"/>
        <end position="91"/>
    </location>
</feature>
<keyword evidence="1" id="KW-1133">Transmembrane helix</keyword>
<evidence type="ECO:0000313" key="4">
    <source>
        <dbReference type="Proteomes" id="UP001152747"/>
    </source>
</evidence>
<accession>A0A9P1N3V7</accession>
<keyword evidence="4" id="KW-1185">Reference proteome</keyword>
<evidence type="ECO:0000313" key="3">
    <source>
        <dbReference type="EMBL" id="CAI5446831.1"/>
    </source>
</evidence>
<gene>
    <name evidence="3" type="ORF">CAMP_LOCUS9468</name>
</gene>
<dbReference type="AlphaFoldDB" id="A0A9P1N3V7"/>
<keyword evidence="2" id="KW-0732">Signal</keyword>
<keyword evidence="1" id="KW-0472">Membrane</keyword>
<name>A0A9P1N3V7_9PELO</name>
<dbReference type="EMBL" id="CANHGI010000004">
    <property type="protein sequence ID" value="CAI5446831.1"/>
    <property type="molecule type" value="Genomic_DNA"/>
</dbReference>
<feature type="chain" id="PRO_5040281771" evidence="2">
    <location>
        <begin position="22"/>
        <end position="179"/>
    </location>
</feature>
<evidence type="ECO:0000256" key="2">
    <source>
        <dbReference type="SAM" id="SignalP"/>
    </source>
</evidence>
<feature type="transmembrane region" description="Helical" evidence="1">
    <location>
        <begin position="130"/>
        <end position="155"/>
    </location>
</feature>
<organism evidence="3 4">
    <name type="scientific">Caenorhabditis angaria</name>
    <dbReference type="NCBI Taxonomy" id="860376"/>
    <lineage>
        <taxon>Eukaryota</taxon>
        <taxon>Metazoa</taxon>
        <taxon>Ecdysozoa</taxon>
        <taxon>Nematoda</taxon>
        <taxon>Chromadorea</taxon>
        <taxon>Rhabditida</taxon>
        <taxon>Rhabditina</taxon>
        <taxon>Rhabditomorpha</taxon>
        <taxon>Rhabditoidea</taxon>
        <taxon>Rhabditidae</taxon>
        <taxon>Peloderinae</taxon>
        <taxon>Caenorhabditis</taxon>
    </lineage>
</organism>
<comment type="caution">
    <text evidence="3">The sequence shown here is derived from an EMBL/GenBank/DDBJ whole genome shotgun (WGS) entry which is preliminary data.</text>
</comment>
<protein>
    <submittedName>
        <fullName evidence="3">Uncharacterized protein</fullName>
    </submittedName>
</protein>
<proteinExistence type="predicted"/>
<feature type="signal peptide" evidence="2">
    <location>
        <begin position="1"/>
        <end position="21"/>
    </location>
</feature>
<reference evidence="3" key="1">
    <citation type="submission" date="2022-11" db="EMBL/GenBank/DDBJ databases">
        <authorList>
            <person name="Kikuchi T."/>
        </authorList>
    </citation>
    <scope>NUCLEOTIDE SEQUENCE</scope>
    <source>
        <strain evidence="3">PS1010</strain>
    </source>
</reference>
<dbReference type="Proteomes" id="UP001152747">
    <property type="component" value="Unassembled WGS sequence"/>
</dbReference>
<sequence>MFLSAGFHLLILIAVITEIAREHIAVSELEDMVIIRKKGEKIYPVIFYPAIFPPFLVGLITLIFGLSRIYFLLFIILGVSMIEIGIAIYSLTEIADVREKMKPFFLLADLVRRGENEFCDLLKDLENILLVNSIVCYFQIAMAIATCVLVIVIAIMNTPGRGIGGDEKKMEEGEESEET</sequence>
<feature type="transmembrane region" description="Helical" evidence="1">
    <location>
        <begin position="45"/>
        <end position="64"/>
    </location>
</feature>
<evidence type="ECO:0000256" key="1">
    <source>
        <dbReference type="SAM" id="Phobius"/>
    </source>
</evidence>
<keyword evidence="1" id="KW-0812">Transmembrane</keyword>